<accession>A0A4Y2WDZ1</accession>
<proteinExistence type="predicted"/>
<keyword evidence="1" id="KW-0853">WD repeat</keyword>
<evidence type="ECO:0000259" key="4">
    <source>
        <dbReference type="Pfam" id="PF04003"/>
    </source>
</evidence>
<evidence type="ECO:0000256" key="1">
    <source>
        <dbReference type="ARBA" id="ARBA00022574"/>
    </source>
</evidence>
<name>A0A4Y2WDZ1_ARAVE</name>
<reference evidence="5 6" key="1">
    <citation type="journal article" date="2019" name="Sci. Rep.">
        <title>Orb-weaving spider Araneus ventricosus genome elucidates the spidroin gene catalogue.</title>
        <authorList>
            <person name="Kono N."/>
            <person name="Nakamura H."/>
            <person name="Ohtoshi R."/>
            <person name="Moran D.A.P."/>
            <person name="Shinohara A."/>
            <person name="Yoshida Y."/>
            <person name="Fujiwara M."/>
            <person name="Mori M."/>
            <person name="Tomita M."/>
            <person name="Arakawa K."/>
        </authorList>
    </citation>
    <scope>NUCLEOTIDE SEQUENCE [LARGE SCALE GENOMIC DNA]</scope>
</reference>
<dbReference type="Pfam" id="PF04003">
    <property type="entry name" value="Utp12"/>
    <property type="match status" value="1"/>
</dbReference>
<evidence type="ECO:0000313" key="6">
    <source>
        <dbReference type="Proteomes" id="UP000499080"/>
    </source>
</evidence>
<protein>
    <submittedName>
        <fullName evidence="5">Periodic tryptophan protein 2</fullName>
    </submittedName>
</protein>
<dbReference type="InterPro" id="IPR027145">
    <property type="entry name" value="PWP2"/>
</dbReference>
<dbReference type="EMBL" id="BGPR01058672">
    <property type="protein sequence ID" value="GBO34808.1"/>
    <property type="molecule type" value="Genomic_DNA"/>
</dbReference>
<dbReference type="GO" id="GO:0000028">
    <property type="term" value="P:ribosomal small subunit assembly"/>
    <property type="evidence" value="ECO:0007669"/>
    <property type="project" value="TreeGrafter"/>
</dbReference>
<keyword evidence="6" id="KW-1185">Reference proteome</keyword>
<dbReference type="OrthoDB" id="3142434at2759"/>
<keyword evidence="2" id="KW-0677">Repeat</keyword>
<evidence type="ECO:0000256" key="2">
    <source>
        <dbReference type="ARBA" id="ARBA00022737"/>
    </source>
</evidence>
<gene>
    <name evidence="5" type="primary">PWP2_0</name>
    <name evidence="5" type="ORF">AVEN_206685_1</name>
</gene>
<comment type="caution">
    <text evidence="5">The sequence shown here is derived from an EMBL/GenBank/DDBJ whole genome shotgun (WGS) entry which is preliminary data.</text>
</comment>
<dbReference type="PANTHER" id="PTHR19858:SF0">
    <property type="entry name" value="PERIODIC TRYPTOPHAN PROTEIN 2 HOMOLOG"/>
    <property type="match status" value="1"/>
</dbReference>
<feature type="region of interest" description="Disordered" evidence="3">
    <location>
        <begin position="131"/>
        <end position="155"/>
    </location>
</feature>
<organism evidence="5 6">
    <name type="scientific">Araneus ventricosus</name>
    <name type="common">Orbweaver spider</name>
    <name type="synonym">Epeira ventricosa</name>
    <dbReference type="NCBI Taxonomy" id="182803"/>
    <lineage>
        <taxon>Eukaryota</taxon>
        <taxon>Metazoa</taxon>
        <taxon>Ecdysozoa</taxon>
        <taxon>Arthropoda</taxon>
        <taxon>Chelicerata</taxon>
        <taxon>Arachnida</taxon>
        <taxon>Araneae</taxon>
        <taxon>Araneomorphae</taxon>
        <taxon>Entelegynae</taxon>
        <taxon>Araneoidea</taxon>
        <taxon>Araneidae</taxon>
        <taxon>Araneus</taxon>
    </lineage>
</organism>
<dbReference type="GO" id="GO:0034388">
    <property type="term" value="C:Pwp2p-containing subcomplex of 90S preribosome"/>
    <property type="evidence" value="ECO:0007669"/>
    <property type="project" value="TreeGrafter"/>
</dbReference>
<dbReference type="AlphaFoldDB" id="A0A4Y2WDZ1"/>
<dbReference type="PANTHER" id="PTHR19858">
    <property type="entry name" value="WD40 REPEAT PROTEIN"/>
    <property type="match status" value="1"/>
</dbReference>
<evidence type="ECO:0000256" key="3">
    <source>
        <dbReference type="SAM" id="MobiDB-lite"/>
    </source>
</evidence>
<dbReference type="Proteomes" id="UP000499080">
    <property type="component" value="Unassembled WGS sequence"/>
</dbReference>
<dbReference type="GO" id="GO:0032040">
    <property type="term" value="C:small-subunit processome"/>
    <property type="evidence" value="ECO:0007669"/>
    <property type="project" value="TreeGrafter"/>
</dbReference>
<dbReference type="InterPro" id="IPR007148">
    <property type="entry name" value="SSU_processome_Utp12"/>
</dbReference>
<evidence type="ECO:0000313" key="5">
    <source>
        <dbReference type="EMBL" id="GBO34808.1"/>
    </source>
</evidence>
<dbReference type="GO" id="GO:0000462">
    <property type="term" value="P:maturation of SSU-rRNA from tricistronic rRNA transcript (SSU-rRNA, 5.8S rRNA, LSU-rRNA)"/>
    <property type="evidence" value="ECO:0007669"/>
    <property type="project" value="TreeGrafter"/>
</dbReference>
<feature type="domain" description="Small-subunit processome Utp12" evidence="4">
    <location>
        <begin position="9"/>
        <end position="109"/>
    </location>
</feature>
<sequence>MALRLNLSEITQEVLESVKVENIETLASYLPELYAEKLFRFVVDQLETTPHLEFYTTWIQHLLTAHGINIKNRSRANMGTLLTMQKCLSRRLEEIGKMCENSKFLLEYSLALCNMKKRKIDSIEEELSNDEMELISKDDEMDIDNVESSDADEDM</sequence>